<evidence type="ECO:0000256" key="2">
    <source>
        <dbReference type="ARBA" id="ARBA00022723"/>
    </source>
</evidence>
<comment type="catalytic activity">
    <reaction evidence="6">
        <text>N-terminal N-formyl-L-methionyl-[peptide] + H2O = N-terminal L-methionyl-[peptide] + formate</text>
        <dbReference type="Rhea" id="RHEA:24420"/>
        <dbReference type="Rhea" id="RHEA-COMP:10639"/>
        <dbReference type="Rhea" id="RHEA-COMP:10640"/>
        <dbReference type="ChEBI" id="CHEBI:15377"/>
        <dbReference type="ChEBI" id="CHEBI:15740"/>
        <dbReference type="ChEBI" id="CHEBI:49298"/>
        <dbReference type="ChEBI" id="CHEBI:64731"/>
        <dbReference type="EC" id="3.5.1.88"/>
    </reaction>
</comment>
<dbReference type="PANTHER" id="PTHR10458">
    <property type="entry name" value="PEPTIDE DEFORMYLASE"/>
    <property type="match status" value="1"/>
</dbReference>
<evidence type="ECO:0000256" key="4">
    <source>
        <dbReference type="ARBA" id="ARBA00022917"/>
    </source>
</evidence>
<dbReference type="Proteomes" id="UP000830835">
    <property type="component" value="Unassembled WGS sequence"/>
</dbReference>
<feature type="binding site" evidence="6">
    <location>
        <position position="99"/>
    </location>
    <ligand>
        <name>Fe cation</name>
        <dbReference type="ChEBI" id="CHEBI:24875"/>
    </ligand>
</feature>
<evidence type="ECO:0000256" key="5">
    <source>
        <dbReference type="ARBA" id="ARBA00023004"/>
    </source>
</evidence>
<dbReference type="InterPro" id="IPR023635">
    <property type="entry name" value="Peptide_deformylase"/>
</dbReference>
<reference evidence="7" key="1">
    <citation type="submission" date="2021-02" db="EMBL/GenBank/DDBJ databases">
        <title>The CRISPR/cas machinery reduction and long-range gene transfer in the hot spring cyanobacterium Synechococcus.</title>
        <authorList>
            <person name="Dvorak P."/>
            <person name="Jahodarova E."/>
            <person name="Hasler P."/>
            <person name="Poulickova A."/>
        </authorList>
    </citation>
    <scope>NUCLEOTIDE SEQUENCE</scope>
    <source>
        <strain evidence="7">Rupite</strain>
    </source>
</reference>
<organism evidence="7 8">
    <name type="scientific">Thermostichus vulcanus str. 'Rupite'</name>
    <dbReference type="NCBI Taxonomy" id="2813851"/>
    <lineage>
        <taxon>Bacteria</taxon>
        <taxon>Bacillati</taxon>
        <taxon>Cyanobacteriota</taxon>
        <taxon>Cyanophyceae</taxon>
        <taxon>Thermostichales</taxon>
        <taxon>Thermostichaceae</taxon>
        <taxon>Thermostichus</taxon>
    </lineage>
</organism>
<dbReference type="PANTHER" id="PTHR10458:SF20">
    <property type="entry name" value="PEPTIDE DEFORMYLASE 1"/>
    <property type="match status" value="1"/>
</dbReference>
<feature type="binding site" evidence="6">
    <location>
        <position position="145"/>
    </location>
    <ligand>
        <name>Fe cation</name>
        <dbReference type="ChEBI" id="CHEBI:24875"/>
    </ligand>
</feature>
<evidence type="ECO:0000313" key="7">
    <source>
        <dbReference type="EMBL" id="MCJ2541847.1"/>
    </source>
</evidence>
<dbReference type="Pfam" id="PF01327">
    <property type="entry name" value="Pep_deformylase"/>
    <property type="match status" value="1"/>
</dbReference>
<keyword evidence="2 6" id="KW-0479">Metal-binding</keyword>
<dbReference type="HAMAP" id="MF_00163">
    <property type="entry name" value="Pep_deformylase"/>
    <property type="match status" value="1"/>
</dbReference>
<keyword evidence="5 6" id="KW-0408">Iron</keyword>
<dbReference type="PIRSF" id="PIRSF004749">
    <property type="entry name" value="Pep_def"/>
    <property type="match status" value="1"/>
</dbReference>
<evidence type="ECO:0000256" key="3">
    <source>
        <dbReference type="ARBA" id="ARBA00022801"/>
    </source>
</evidence>
<feature type="binding site" evidence="6">
    <location>
        <position position="141"/>
    </location>
    <ligand>
        <name>Fe cation</name>
        <dbReference type="ChEBI" id="CHEBI:24875"/>
    </ligand>
</feature>
<sequence length="177" mass="19951">MTLRLRQIGDPILTQVAEPVSHFRDPDLHRLIESMLSTLKDSNGVGLAAPQVGSLLQVLIVASRPNPRYPDAPQMQPLVMINPQLLAASSEQVLGWEGCLSVPDRRGLVARSREVEVEYYTPQGSRQRVVWQDFPARIFQHEYDHLIGRVFLQRHPQQLLSEAEYQAQILGQPVTVA</sequence>
<protein>
    <recommendedName>
        <fullName evidence="6">Peptide deformylase</fullName>
        <shortName evidence="6">PDF</shortName>
        <ecNumber evidence="6">3.5.1.88</ecNumber>
    </recommendedName>
    <alternativeName>
        <fullName evidence="6">Polypeptide deformylase</fullName>
    </alternativeName>
</protein>
<evidence type="ECO:0000256" key="1">
    <source>
        <dbReference type="ARBA" id="ARBA00010759"/>
    </source>
</evidence>
<comment type="function">
    <text evidence="6">Removes the formyl group from the N-terminal Met of newly synthesized proteins. Requires at least a dipeptide for an efficient rate of reaction. N-terminal L-methionine is a prerequisite for activity but the enzyme has broad specificity at other positions.</text>
</comment>
<dbReference type="SUPFAM" id="SSF56420">
    <property type="entry name" value="Peptide deformylase"/>
    <property type="match status" value="1"/>
</dbReference>
<evidence type="ECO:0000313" key="8">
    <source>
        <dbReference type="Proteomes" id="UP000830835"/>
    </source>
</evidence>
<gene>
    <name evidence="6 7" type="primary">def</name>
    <name evidence="7" type="ORF">JX360_02825</name>
</gene>
<dbReference type="PRINTS" id="PR01576">
    <property type="entry name" value="PDEFORMYLASE"/>
</dbReference>
<dbReference type="RefSeq" id="WP_244349060.1">
    <property type="nucleotide sequence ID" value="NZ_JAFIRA010000004.1"/>
</dbReference>
<dbReference type="InterPro" id="IPR036821">
    <property type="entry name" value="Peptide_deformylase_sf"/>
</dbReference>
<keyword evidence="8" id="KW-1185">Reference proteome</keyword>
<comment type="caution">
    <text evidence="7">The sequence shown here is derived from an EMBL/GenBank/DDBJ whole genome shotgun (WGS) entry which is preliminary data.</text>
</comment>
<dbReference type="Gene3D" id="3.90.45.10">
    <property type="entry name" value="Peptide deformylase"/>
    <property type="match status" value="1"/>
</dbReference>
<dbReference type="NCBIfam" id="TIGR00079">
    <property type="entry name" value="pept_deformyl"/>
    <property type="match status" value="1"/>
</dbReference>
<keyword evidence="4 6" id="KW-0648">Protein biosynthesis</keyword>
<comment type="similarity">
    <text evidence="1 6">Belongs to the polypeptide deformylase family.</text>
</comment>
<name>A0ABT0C7S9_THEVL</name>
<dbReference type="GO" id="GO:0042586">
    <property type="term" value="F:peptide deformylase activity"/>
    <property type="evidence" value="ECO:0007669"/>
    <property type="project" value="UniProtKB-EC"/>
</dbReference>
<feature type="active site" evidence="6">
    <location>
        <position position="142"/>
    </location>
</feature>
<dbReference type="EMBL" id="JAFIRA010000004">
    <property type="protein sequence ID" value="MCJ2541847.1"/>
    <property type="molecule type" value="Genomic_DNA"/>
</dbReference>
<keyword evidence="3 6" id="KW-0378">Hydrolase</keyword>
<comment type="cofactor">
    <cofactor evidence="6">
        <name>Fe(2+)</name>
        <dbReference type="ChEBI" id="CHEBI:29033"/>
    </cofactor>
    <text evidence="6">Binds 1 Fe(2+) ion.</text>
</comment>
<dbReference type="CDD" id="cd00487">
    <property type="entry name" value="Pep_deformylase"/>
    <property type="match status" value="1"/>
</dbReference>
<accession>A0ABT0C7S9</accession>
<proteinExistence type="inferred from homology"/>
<dbReference type="NCBIfam" id="NF001159">
    <property type="entry name" value="PRK00150.1-3"/>
    <property type="match status" value="1"/>
</dbReference>
<dbReference type="EC" id="3.5.1.88" evidence="6"/>
<evidence type="ECO:0000256" key="6">
    <source>
        <dbReference type="HAMAP-Rule" id="MF_00163"/>
    </source>
</evidence>